<proteinExistence type="inferred from homology"/>
<feature type="domain" description="ABC transporter" evidence="5">
    <location>
        <begin position="6"/>
        <end position="235"/>
    </location>
</feature>
<evidence type="ECO:0000256" key="2">
    <source>
        <dbReference type="ARBA" id="ARBA00022448"/>
    </source>
</evidence>
<dbReference type="GO" id="GO:0016887">
    <property type="term" value="F:ATP hydrolysis activity"/>
    <property type="evidence" value="ECO:0007669"/>
    <property type="project" value="InterPro"/>
</dbReference>
<dbReference type="PANTHER" id="PTHR42734">
    <property type="entry name" value="METAL TRANSPORT SYSTEM ATP-BINDING PROTEIN TM_0124-RELATED"/>
    <property type="match status" value="1"/>
</dbReference>
<dbReference type="AlphaFoldDB" id="A0A2A2H3P0"/>
<keyword evidence="2" id="KW-0813">Transport</keyword>
<sequence length="250" mass="28066">MASKVVEISNVSKKFGKLSVLHDINLIVNEKDLMAIIGPNGGGKSTLIKIIMGILTPDTGEVKIFDREPKKSRKLMGYLPQHVAFDPDFPINVFDTVLSGRYHGLFKGYKKSDEKAVKKALKNVEIYKLRDRQINEISGGQMQRVFIARSIVREPKLLLMDEPMASIDPEMQNSFYKLLSRLNDKMTIILISHDVGAVSAHVDKIACLNRELFYHGSVEGSAKGLEEVYKCPLELISHGIPHRVLGKHEK</sequence>
<dbReference type="InterPro" id="IPR003439">
    <property type="entry name" value="ABC_transporter-like_ATP-bd"/>
</dbReference>
<evidence type="ECO:0000256" key="1">
    <source>
        <dbReference type="ARBA" id="ARBA00005417"/>
    </source>
</evidence>
<dbReference type="Proteomes" id="UP000217784">
    <property type="component" value="Unassembled WGS sequence"/>
</dbReference>
<dbReference type="FunFam" id="3.40.50.300:FF:000134">
    <property type="entry name" value="Iron-enterobactin ABC transporter ATP-binding protein"/>
    <property type="match status" value="1"/>
</dbReference>
<dbReference type="InterPro" id="IPR017871">
    <property type="entry name" value="ABC_transporter-like_CS"/>
</dbReference>
<keyword evidence="3" id="KW-0547">Nucleotide-binding</keyword>
<dbReference type="EMBL" id="LMVM01000033">
    <property type="protein sequence ID" value="PAV03975.1"/>
    <property type="molecule type" value="Genomic_DNA"/>
</dbReference>
<dbReference type="CDD" id="cd03235">
    <property type="entry name" value="ABC_Metallic_Cations"/>
    <property type="match status" value="1"/>
</dbReference>
<dbReference type="PROSITE" id="PS00211">
    <property type="entry name" value="ABC_TRANSPORTER_1"/>
    <property type="match status" value="1"/>
</dbReference>
<organism evidence="6 7">
    <name type="scientific">Methanobacterium bryantii</name>
    <dbReference type="NCBI Taxonomy" id="2161"/>
    <lineage>
        <taxon>Archaea</taxon>
        <taxon>Methanobacteriati</taxon>
        <taxon>Methanobacteriota</taxon>
        <taxon>Methanomada group</taxon>
        <taxon>Methanobacteria</taxon>
        <taxon>Methanobacteriales</taxon>
        <taxon>Methanobacteriaceae</taxon>
        <taxon>Methanobacterium</taxon>
    </lineage>
</organism>
<evidence type="ECO:0000259" key="5">
    <source>
        <dbReference type="PROSITE" id="PS50893"/>
    </source>
</evidence>
<dbReference type="InterPro" id="IPR027417">
    <property type="entry name" value="P-loop_NTPase"/>
</dbReference>
<dbReference type="Gene3D" id="3.40.50.300">
    <property type="entry name" value="P-loop containing nucleotide triphosphate hydrolases"/>
    <property type="match status" value="1"/>
</dbReference>
<comment type="similarity">
    <text evidence="1">Belongs to the ABC transporter superfamily.</text>
</comment>
<gene>
    <name evidence="6" type="ORF">ASJ80_02870</name>
</gene>
<evidence type="ECO:0000256" key="3">
    <source>
        <dbReference type="ARBA" id="ARBA00022741"/>
    </source>
</evidence>
<comment type="caution">
    <text evidence="6">The sequence shown here is derived from an EMBL/GenBank/DDBJ whole genome shotgun (WGS) entry which is preliminary data.</text>
</comment>
<dbReference type="SUPFAM" id="SSF52540">
    <property type="entry name" value="P-loop containing nucleoside triphosphate hydrolases"/>
    <property type="match status" value="1"/>
</dbReference>
<keyword evidence="4" id="KW-0067">ATP-binding</keyword>
<dbReference type="Pfam" id="PF00005">
    <property type="entry name" value="ABC_tran"/>
    <property type="match status" value="1"/>
</dbReference>
<reference evidence="6 7" key="1">
    <citation type="journal article" date="2017" name="BMC Genomics">
        <title>Genomic analysis of methanogenic archaea reveals a shift towards energy conservation.</title>
        <authorList>
            <person name="Gilmore S.P."/>
            <person name="Henske J.K."/>
            <person name="Sexton J.A."/>
            <person name="Solomon K.V."/>
            <person name="Seppala S."/>
            <person name="Yoo J.I."/>
            <person name="Huyett L.M."/>
            <person name="Pressman A."/>
            <person name="Cogan J.Z."/>
            <person name="Kivenson V."/>
            <person name="Peng X."/>
            <person name="Tan Y."/>
            <person name="Valentine D.L."/>
            <person name="O'Malley M.A."/>
        </authorList>
    </citation>
    <scope>NUCLEOTIDE SEQUENCE [LARGE SCALE GENOMIC DNA]</scope>
    <source>
        <strain evidence="6 7">M.o.H.</strain>
    </source>
</reference>
<name>A0A2A2H3P0_METBR</name>
<dbReference type="InterPro" id="IPR003593">
    <property type="entry name" value="AAA+_ATPase"/>
</dbReference>
<dbReference type="PANTHER" id="PTHR42734:SF17">
    <property type="entry name" value="METAL TRANSPORT SYSTEM ATP-BINDING PROTEIN TM_0124-RELATED"/>
    <property type="match status" value="1"/>
</dbReference>
<dbReference type="OrthoDB" id="10909at2157"/>
<dbReference type="SMART" id="SM00382">
    <property type="entry name" value="AAA"/>
    <property type="match status" value="1"/>
</dbReference>
<protein>
    <submittedName>
        <fullName evidence="6">ABC transporter</fullName>
    </submittedName>
</protein>
<dbReference type="GO" id="GO:0005524">
    <property type="term" value="F:ATP binding"/>
    <property type="evidence" value="ECO:0007669"/>
    <property type="project" value="UniProtKB-KW"/>
</dbReference>
<accession>A0A2A2H3P0</accession>
<keyword evidence="7" id="KW-1185">Reference proteome</keyword>
<evidence type="ECO:0000313" key="6">
    <source>
        <dbReference type="EMBL" id="PAV03975.1"/>
    </source>
</evidence>
<evidence type="ECO:0000313" key="7">
    <source>
        <dbReference type="Proteomes" id="UP000217784"/>
    </source>
</evidence>
<dbReference type="PROSITE" id="PS50893">
    <property type="entry name" value="ABC_TRANSPORTER_2"/>
    <property type="match status" value="1"/>
</dbReference>
<evidence type="ECO:0000256" key="4">
    <source>
        <dbReference type="ARBA" id="ARBA00022840"/>
    </source>
</evidence>
<dbReference type="InterPro" id="IPR050153">
    <property type="entry name" value="Metal_Ion_Import_ABC"/>
</dbReference>
<dbReference type="RefSeq" id="WP_069583671.1">
    <property type="nucleotide sequence ID" value="NZ_LMVM01000033.1"/>
</dbReference>